<dbReference type="HOGENOM" id="CLU_083287_2_4_11"/>
<reference evidence="2 3" key="2">
    <citation type="journal article" date="2011" name="Stand. Genomic Sci.">
        <title>Complete genome sequence of Tsukamurella paurometabola type strain (no. 33).</title>
        <authorList>
            <person name="Munk A.C."/>
            <person name="Lapidus A."/>
            <person name="Lucas S."/>
            <person name="Nolan M."/>
            <person name="Tice H."/>
            <person name="Cheng J.F."/>
            <person name="Del Rio T.G."/>
            <person name="Goodwin L."/>
            <person name="Pitluck S."/>
            <person name="Liolios K."/>
            <person name="Huntemann M."/>
            <person name="Ivanova N."/>
            <person name="Mavromatis K."/>
            <person name="Mikhailova N."/>
            <person name="Pati A."/>
            <person name="Chen A."/>
            <person name="Palaniappan K."/>
            <person name="Tapia R."/>
            <person name="Han C."/>
            <person name="Land M."/>
            <person name="Hauser L."/>
            <person name="Chang Y.J."/>
            <person name="Jeffries C.D."/>
            <person name="Brettin T."/>
            <person name="Yasawong M."/>
            <person name="Brambilla E.M."/>
            <person name="Rohde M."/>
            <person name="Sikorski J."/>
            <person name="Goker M."/>
            <person name="Detter J.C."/>
            <person name="Woyke T."/>
            <person name="Bristow J."/>
            <person name="Eisen J.A."/>
            <person name="Markowitz V."/>
            <person name="Hugenholtz P."/>
            <person name="Kyrpides N.C."/>
            <person name="Klenk H.P."/>
        </authorList>
    </citation>
    <scope>NUCLEOTIDE SEQUENCE [LARGE SCALE GENOMIC DNA]</scope>
    <source>
        <strain evidence="3">ATCC 8368 / DSM 20162 / CCUG 35730 / CIP 100753 / JCM 10117 / KCTC 9821 / NBRC 16120 / NCIMB 702349 / NCTC 13040</strain>
    </source>
</reference>
<dbReference type="PROSITE" id="PS50995">
    <property type="entry name" value="HTH_MARR_2"/>
    <property type="match status" value="1"/>
</dbReference>
<protein>
    <submittedName>
        <fullName evidence="2">Transcriptional regulator, MarR family</fullName>
    </submittedName>
</protein>
<dbReference type="InterPro" id="IPR036388">
    <property type="entry name" value="WH-like_DNA-bd_sf"/>
</dbReference>
<dbReference type="KEGG" id="tpr:Tpau_0891"/>
<keyword evidence="3" id="KW-1185">Reference proteome</keyword>
<organism evidence="2 3">
    <name type="scientific">Tsukamurella paurometabola (strain ATCC 8368 / DSM 20162 / CCUG 35730 / CIP 100753 / JCM 10117 / KCTC 9821 / NBRC 16120 / NCIMB 702349 / NCTC 13040)</name>
    <name type="common">Corynebacterium paurometabolum</name>
    <dbReference type="NCBI Taxonomy" id="521096"/>
    <lineage>
        <taxon>Bacteria</taxon>
        <taxon>Bacillati</taxon>
        <taxon>Actinomycetota</taxon>
        <taxon>Actinomycetes</taxon>
        <taxon>Mycobacteriales</taxon>
        <taxon>Tsukamurellaceae</taxon>
        <taxon>Tsukamurella</taxon>
    </lineage>
</organism>
<dbReference type="PANTHER" id="PTHR33164:SF99">
    <property type="entry name" value="MARR FAMILY REGULATORY PROTEIN"/>
    <property type="match status" value="1"/>
</dbReference>
<dbReference type="GO" id="GO:0003700">
    <property type="term" value="F:DNA-binding transcription factor activity"/>
    <property type="evidence" value="ECO:0007669"/>
    <property type="project" value="InterPro"/>
</dbReference>
<reference evidence="3" key="1">
    <citation type="submission" date="2010-03" db="EMBL/GenBank/DDBJ databases">
        <title>The complete chromosome of Tsukamurella paurometabola DSM 20162.</title>
        <authorList>
            <consortium name="US DOE Joint Genome Institute (JGI-PGF)"/>
            <person name="Lucas S."/>
            <person name="Copeland A."/>
            <person name="Lapidus A."/>
            <person name="Glavina del Rio T."/>
            <person name="Dalin E."/>
            <person name="Tice H."/>
            <person name="Bruce D."/>
            <person name="Goodwin L."/>
            <person name="Pitluck S."/>
            <person name="Kyrpides N."/>
            <person name="Mavromatis K."/>
            <person name="Ivanova N."/>
            <person name="Mikhailova N."/>
            <person name="Munk A.C."/>
            <person name="Brettin T."/>
            <person name="Detter J.C."/>
            <person name="Tapia R."/>
            <person name="Han C."/>
            <person name="Larimer F."/>
            <person name="Land M."/>
            <person name="Hauser L."/>
            <person name="Markowitz V."/>
            <person name="Cheng J.-F."/>
            <person name="Hugenholtz P."/>
            <person name="Woyke T."/>
            <person name="Wu D."/>
            <person name="Jando M."/>
            <person name="Brambilla E."/>
            <person name="Klenk H.-P."/>
            <person name="Eisen J.A."/>
        </authorList>
    </citation>
    <scope>NUCLEOTIDE SEQUENCE [LARGE SCALE GENOMIC DNA]</scope>
    <source>
        <strain evidence="3">ATCC 8368 / DSM 20162 / CCUG 35730 / CIP 100753 / JCM 10117 / KCTC 9821 / NBRC 16120 / NCIMB 702349 / NCTC 13040</strain>
    </source>
</reference>
<evidence type="ECO:0000313" key="3">
    <source>
        <dbReference type="Proteomes" id="UP000001213"/>
    </source>
</evidence>
<feature type="domain" description="HTH marR-type" evidence="1">
    <location>
        <begin position="29"/>
        <end position="156"/>
    </location>
</feature>
<dbReference type="SUPFAM" id="SSF46785">
    <property type="entry name" value="Winged helix' DNA-binding domain"/>
    <property type="match status" value="1"/>
</dbReference>
<dbReference type="EMBL" id="CP001966">
    <property type="protein sequence ID" value="ADG77525.1"/>
    <property type="molecule type" value="Genomic_DNA"/>
</dbReference>
<dbReference type="SMART" id="SM00347">
    <property type="entry name" value="HTH_MARR"/>
    <property type="match status" value="1"/>
</dbReference>
<dbReference type="Gene3D" id="1.10.10.10">
    <property type="entry name" value="Winged helix-like DNA-binding domain superfamily/Winged helix DNA-binding domain"/>
    <property type="match status" value="1"/>
</dbReference>
<sequence>MTVKSGITPRPASPASADSAADEALAAQWHQLMRDYSRMSCALDRALSAHDLTSSEFEVLEQLSRAGASGLRMADLADRVHLSQSALSRLVARLERDGLAIRTMCSSDRRSVFTAITEEGGRRYCDARPTQRAVLRAEVATCQVGEYLCGEENPGD</sequence>
<dbReference type="AlphaFoldDB" id="D5UUF4"/>
<dbReference type="RefSeq" id="WP_013125565.1">
    <property type="nucleotide sequence ID" value="NC_014158.1"/>
</dbReference>
<evidence type="ECO:0000313" key="2">
    <source>
        <dbReference type="EMBL" id="ADG77525.1"/>
    </source>
</evidence>
<dbReference type="InterPro" id="IPR036390">
    <property type="entry name" value="WH_DNA-bd_sf"/>
</dbReference>
<dbReference type="Proteomes" id="UP000001213">
    <property type="component" value="Chromosome"/>
</dbReference>
<dbReference type="GO" id="GO:0006950">
    <property type="term" value="P:response to stress"/>
    <property type="evidence" value="ECO:0007669"/>
    <property type="project" value="TreeGrafter"/>
</dbReference>
<dbReference type="InterPro" id="IPR000835">
    <property type="entry name" value="HTH_MarR-typ"/>
</dbReference>
<proteinExistence type="predicted"/>
<evidence type="ECO:0000259" key="1">
    <source>
        <dbReference type="PROSITE" id="PS50995"/>
    </source>
</evidence>
<dbReference type="InterPro" id="IPR039422">
    <property type="entry name" value="MarR/SlyA-like"/>
</dbReference>
<dbReference type="Pfam" id="PF12802">
    <property type="entry name" value="MarR_2"/>
    <property type="match status" value="1"/>
</dbReference>
<dbReference type="STRING" id="521096.Tpau_0891"/>
<dbReference type="PANTHER" id="PTHR33164">
    <property type="entry name" value="TRANSCRIPTIONAL REGULATOR, MARR FAMILY"/>
    <property type="match status" value="1"/>
</dbReference>
<gene>
    <name evidence="2" type="ordered locus">Tpau_0891</name>
</gene>
<accession>D5UUF4</accession>
<dbReference type="eggNOG" id="COG1846">
    <property type="taxonomic scope" value="Bacteria"/>
</dbReference>
<name>D5UUF4_TSUPD</name>